<feature type="region of interest" description="Disordered" evidence="3">
    <location>
        <begin position="428"/>
        <end position="451"/>
    </location>
</feature>
<feature type="region of interest" description="Disordered" evidence="3">
    <location>
        <begin position="124"/>
        <end position="149"/>
    </location>
</feature>
<gene>
    <name evidence="5" type="ORF">ZIOFF_001247</name>
</gene>
<feature type="zinc finger region" description="C3H1-type" evidence="2">
    <location>
        <begin position="405"/>
        <end position="433"/>
    </location>
</feature>
<reference evidence="5 6" key="1">
    <citation type="submission" date="2020-08" db="EMBL/GenBank/DDBJ databases">
        <title>Plant Genome Project.</title>
        <authorList>
            <person name="Zhang R.-G."/>
        </authorList>
    </citation>
    <scope>NUCLEOTIDE SEQUENCE [LARGE SCALE GENOMIC DNA]</scope>
    <source>
        <tissue evidence="5">Rhizome</tissue>
    </source>
</reference>
<dbReference type="PANTHER" id="PTHR33400">
    <property type="entry name" value="ZINC FINGER CCCH DOMAIN-CONTAINING PROTEIN 6-RELATED"/>
    <property type="match status" value="1"/>
</dbReference>
<keyword evidence="6" id="KW-1185">Reference proteome</keyword>
<protein>
    <recommendedName>
        <fullName evidence="4">C3H1-type domain-containing protein</fullName>
    </recommendedName>
</protein>
<dbReference type="AlphaFoldDB" id="A0A8J5ILJ3"/>
<evidence type="ECO:0000256" key="3">
    <source>
        <dbReference type="SAM" id="MobiDB-lite"/>
    </source>
</evidence>
<dbReference type="EMBL" id="JACMSC010000001">
    <property type="protein sequence ID" value="KAG6536198.1"/>
    <property type="molecule type" value="Genomic_DNA"/>
</dbReference>
<feature type="domain" description="C3H1-type" evidence="4">
    <location>
        <begin position="405"/>
        <end position="433"/>
    </location>
</feature>
<organism evidence="5 6">
    <name type="scientific">Zingiber officinale</name>
    <name type="common">Ginger</name>
    <name type="synonym">Amomum zingiber</name>
    <dbReference type="NCBI Taxonomy" id="94328"/>
    <lineage>
        <taxon>Eukaryota</taxon>
        <taxon>Viridiplantae</taxon>
        <taxon>Streptophyta</taxon>
        <taxon>Embryophyta</taxon>
        <taxon>Tracheophyta</taxon>
        <taxon>Spermatophyta</taxon>
        <taxon>Magnoliopsida</taxon>
        <taxon>Liliopsida</taxon>
        <taxon>Zingiberales</taxon>
        <taxon>Zingiberaceae</taxon>
        <taxon>Zingiber</taxon>
    </lineage>
</organism>
<dbReference type="PANTHER" id="PTHR33400:SF2">
    <property type="entry name" value="ZINC FINGER CCCH DOMAIN-CONTAINING PROTEIN 6"/>
    <property type="match status" value="1"/>
</dbReference>
<keyword evidence="2" id="KW-0862">Zinc</keyword>
<dbReference type="GO" id="GO:0008270">
    <property type="term" value="F:zinc ion binding"/>
    <property type="evidence" value="ECO:0007669"/>
    <property type="project" value="UniProtKB-KW"/>
</dbReference>
<keyword evidence="2" id="KW-0479">Metal-binding</keyword>
<dbReference type="OrthoDB" id="1928519at2759"/>
<evidence type="ECO:0000256" key="1">
    <source>
        <dbReference type="ARBA" id="ARBA00023125"/>
    </source>
</evidence>
<evidence type="ECO:0000313" key="5">
    <source>
        <dbReference type="EMBL" id="KAG6536198.1"/>
    </source>
</evidence>
<comment type="caution">
    <text evidence="5">The sequence shown here is derived from an EMBL/GenBank/DDBJ whole genome shotgun (WGS) entry which is preliminary data.</text>
</comment>
<dbReference type="InterPro" id="IPR000571">
    <property type="entry name" value="Znf_CCCH"/>
</dbReference>
<keyword evidence="2" id="KW-0863">Zinc-finger</keyword>
<evidence type="ECO:0000259" key="4">
    <source>
        <dbReference type="PROSITE" id="PS50103"/>
    </source>
</evidence>
<dbReference type="PROSITE" id="PS50103">
    <property type="entry name" value="ZF_C3H1"/>
    <property type="match status" value="1"/>
</dbReference>
<evidence type="ECO:0000256" key="2">
    <source>
        <dbReference type="PROSITE-ProRule" id="PRU00723"/>
    </source>
</evidence>
<dbReference type="GO" id="GO:0003677">
    <property type="term" value="F:DNA binding"/>
    <property type="evidence" value="ECO:0007669"/>
    <property type="project" value="UniProtKB-KW"/>
</dbReference>
<dbReference type="Proteomes" id="UP000734854">
    <property type="component" value="Unassembled WGS sequence"/>
</dbReference>
<proteinExistence type="predicted"/>
<feature type="compositionally biased region" description="Polar residues" evidence="3">
    <location>
        <begin position="276"/>
        <end position="298"/>
    </location>
</feature>
<name>A0A8J5ILJ3_ZINOF</name>
<accession>A0A8J5ILJ3</accession>
<keyword evidence="1" id="KW-0238">DNA-binding</keyword>
<feature type="region of interest" description="Disordered" evidence="3">
    <location>
        <begin position="276"/>
        <end position="309"/>
    </location>
</feature>
<sequence>MAGLKKSKRVSWARELNQVRLFLAEDAPALSGLGTQDNLQAKGSWLLHASSISNDDSSLPPGFESPHPAYQFRSEIAKIPLVKWKCPLRILLSTKWLVAAGAESEEATVQNQRQVRVLESIYPRSTSIPPNPSVSSEVQDSFWDDSQTPTIPISAVEDEDPSEQLEIDPLDSQFQQTAQNLQGSIRRQDIQDHTSDTERSQVSALQAALTMSQGDTTAARILGSTAPDVVAAASAAFTAIMKSNEQGSMIDRDLLISILTNPSLVEKLVSEYGASRESQPVLASSSTPFSHSPLQIQSPAPLLPPVGPPMSNNAPSLPVYRTSQMYSLPSSVPPPVMNAHAAPSIPIPPKLMPGAQVVVRDANYLKSLVQQHGGEKQDTSSYHNNIVAGNVDIVNGSGHQREARPKIPRPCAFFNTPKGCRHGANCSYQHDPSLPPRTQQPRGSKRIKLDGGIVYRN</sequence>
<feature type="compositionally biased region" description="Polar residues" evidence="3">
    <location>
        <begin position="428"/>
        <end position="442"/>
    </location>
</feature>
<evidence type="ECO:0000313" key="6">
    <source>
        <dbReference type="Proteomes" id="UP000734854"/>
    </source>
</evidence>